<dbReference type="OrthoDB" id="1720039at2759"/>
<organism evidence="2 3">
    <name type="scientific">Cephalotus follicularis</name>
    <name type="common">Albany pitcher plant</name>
    <dbReference type="NCBI Taxonomy" id="3775"/>
    <lineage>
        <taxon>Eukaryota</taxon>
        <taxon>Viridiplantae</taxon>
        <taxon>Streptophyta</taxon>
        <taxon>Embryophyta</taxon>
        <taxon>Tracheophyta</taxon>
        <taxon>Spermatophyta</taxon>
        <taxon>Magnoliopsida</taxon>
        <taxon>eudicotyledons</taxon>
        <taxon>Gunneridae</taxon>
        <taxon>Pentapetalae</taxon>
        <taxon>rosids</taxon>
        <taxon>fabids</taxon>
        <taxon>Oxalidales</taxon>
        <taxon>Cephalotaceae</taxon>
        <taxon>Cephalotus</taxon>
    </lineage>
</organism>
<reference evidence="3" key="1">
    <citation type="submission" date="2016-04" db="EMBL/GenBank/DDBJ databases">
        <title>Cephalotus genome sequencing.</title>
        <authorList>
            <person name="Fukushima K."/>
            <person name="Hasebe M."/>
            <person name="Fang X."/>
        </authorList>
    </citation>
    <scope>NUCLEOTIDE SEQUENCE [LARGE SCALE GENOMIC DNA]</scope>
    <source>
        <strain evidence="3">cv. St1</strain>
    </source>
</reference>
<feature type="non-terminal residue" evidence="2">
    <location>
        <position position="1"/>
    </location>
</feature>
<dbReference type="Pfam" id="PF14111">
    <property type="entry name" value="DUF4283"/>
    <property type="match status" value="1"/>
</dbReference>
<accession>A0A1Q3CZ32</accession>
<dbReference type="PANTHER" id="PTHR31286:SF99">
    <property type="entry name" value="DUF4283 DOMAIN-CONTAINING PROTEIN"/>
    <property type="match status" value="1"/>
</dbReference>
<evidence type="ECO:0000313" key="3">
    <source>
        <dbReference type="Proteomes" id="UP000187406"/>
    </source>
</evidence>
<dbReference type="InterPro" id="IPR025558">
    <property type="entry name" value="DUF4283"/>
</dbReference>
<dbReference type="PANTHER" id="PTHR31286">
    <property type="entry name" value="GLYCINE-RICH CELL WALL STRUCTURAL PROTEIN 1.8-LIKE"/>
    <property type="match status" value="1"/>
</dbReference>
<dbReference type="EMBL" id="BDDD01003585">
    <property type="protein sequence ID" value="GAV85474.1"/>
    <property type="molecule type" value="Genomic_DNA"/>
</dbReference>
<dbReference type="Proteomes" id="UP000187406">
    <property type="component" value="Unassembled WGS sequence"/>
</dbReference>
<feature type="domain" description="DUF4283" evidence="1">
    <location>
        <begin position="15"/>
        <end position="95"/>
    </location>
</feature>
<evidence type="ECO:0000259" key="1">
    <source>
        <dbReference type="Pfam" id="PF14111"/>
    </source>
</evidence>
<sequence length="109" mass="12606">ILLTQQDKKGLRGPWKKSLIAKLLGKTIGQGLLTYILRKMWKPTGDFEVLKLGNGFSVIKFEFLNDCLDVLTNGPYMIFNHILLVQRWKPDFQPSLVEISYMAIWVRLP</sequence>
<keyword evidence="3" id="KW-1185">Reference proteome</keyword>
<gene>
    <name evidence="2" type="ORF">CFOL_v3_28910</name>
</gene>
<proteinExistence type="predicted"/>
<name>A0A1Q3CZ32_CEPFO</name>
<feature type="non-terminal residue" evidence="2">
    <location>
        <position position="109"/>
    </location>
</feature>
<comment type="caution">
    <text evidence="2">The sequence shown here is derived from an EMBL/GenBank/DDBJ whole genome shotgun (WGS) entry which is preliminary data.</text>
</comment>
<dbReference type="InterPro" id="IPR040256">
    <property type="entry name" value="At4g02000-like"/>
</dbReference>
<evidence type="ECO:0000313" key="2">
    <source>
        <dbReference type="EMBL" id="GAV85474.1"/>
    </source>
</evidence>
<dbReference type="InParanoid" id="A0A1Q3CZ32"/>
<protein>
    <submittedName>
        <fullName evidence="2">DUF4283 domain-containing protein</fullName>
    </submittedName>
</protein>
<dbReference type="AlphaFoldDB" id="A0A1Q3CZ32"/>